<protein>
    <submittedName>
        <fullName evidence="3">Conserved uncharacterized protein YicH</fullName>
    </submittedName>
</protein>
<dbReference type="InterPro" id="IPR007844">
    <property type="entry name" value="AsmA"/>
</dbReference>
<evidence type="ECO:0000313" key="3">
    <source>
        <dbReference type="EMBL" id="CAX57570.1"/>
    </source>
</evidence>
<dbReference type="GO" id="GO:0005886">
    <property type="term" value="C:plasma membrane"/>
    <property type="evidence" value="ECO:0007669"/>
    <property type="project" value="TreeGrafter"/>
</dbReference>
<dbReference type="GO" id="GO:0090313">
    <property type="term" value="P:regulation of protein targeting to membrane"/>
    <property type="evidence" value="ECO:0007669"/>
    <property type="project" value="TreeGrafter"/>
</dbReference>
<dbReference type="eggNOG" id="COG2982">
    <property type="taxonomic scope" value="Bacteria"/>
</dbReference>
<reference evidence="3 4" key="1">
    <citation type="journal article" date="2010" name="BMC Genomics">
        <title>Genome comparison of the epiphytic bacteria Erwinia billingiae and E. tasmaniensis with the pear pathogen E. pyrifoliae.</title>
        <authorList>
            <person name="Kube M."/>
            <person name="Migdoll A.M."/>
            <person name="Gehring I."/>
            <person name="Heitmann K."/>
            <person name="Mayer Y."/>
            <person name="Kuhl H."/>
            <person name="Knaust F."/>
            <person name="Geider K."/>
            <person name="Reinhardt R."/>
        </authorList>
    </citation>
    <scope>NUCLEOTIDE SEQUENCE [LARGE SCALE GENOMIC DNA]</scope>
    <source>
        <strain evidence="3 4">Eb661</strain>
    </source>
</reference>
<dbReference type="InterPro" id="IPR052894">
    <property type="entry name" value="AsmA-related"/>
</dbReference>
<keyword evidence="1" id="KW-0472">Membrane</keyword>
<dbReference type="KEGG" id="ebi:EbC_00390"/>
<sequence>MFTGTDAMKVIGKILLTILLILLLAVVALYVVVQTQWGARWISRTISSHTDYQLAMSKLEHNFSDPDHLILNDVSFGHKTQPAMVTAKRVDLGLSVIQFTQPLHFASIWLEKGSLTLSGKGKPLPLQADRLQLNQMAVNSPDSSLPVTATRVDGGVLPWKPQAGDFIGNDASFQISAGSVEINGIPASNVLIQGSIKNRQLIISNIGADAALGSITASAQRDAQGNWDVANLRLNSIRLQSDNTLSGFLDPLLALPSVHFDRIDMTDARLQGTDWAVTDLDMALKNITLKNGDWESDDGSLSMNASTFVNGSLELNDPIVNLAFSPQGVALTQFSSRWVNGLVRTEGNWNRSDKKLTLNELAIAGLEYTLPQNWREHWMARLPDWLDSVEVTKFAANRNLIIDINPAFPFQTTSLDGNGSNLLMAKDHQWGIWSGSLRLNAAEATFNRVDLRHPSIALTADDSKINVTEMSAFTKNGMVESLATLSQQPQRALSLTLNGRQVPVNLLHDWGWPTVPLEGDGDLQLKAQASLAADAPLKPTVNGSLSASAGDKSVQQTLHAGQVTGAQ</sequence>
<accession>D8MKB4</accession>
<gene>
    <name evidence="3" type="primary">yicH</name>
    <name evidence="3" type="ordered locus">EbC_00390</name>
</gene>
<keyword evidence="1" id="KW-1133">Transmembrane helix</keyword>
<keyword evidence="4" id="KW-1185">Reference proteome</keyword>
<keyword evidence="1" id="KW-0812">Transmembrane</keyword>
<dbReference type="Pfam" id="PF05170">
    <property type="entry name" value="AsmA"/>
    <property type="match status" value="1"/>
</dbReference>
<dbReference type="STRING" id="634500.EbC_00390"/>
<evidence type="ECO:0000259" key="2">
    <source>
        <dbReference type="Pfam" id="PF05170"/>
    </source>
</evidence>
<name>D8MKB4_ERWBE</name>
<evidence type="ECO:0000313" key="4">
    <source>
        <dbReference type="Proteomes" id="UP000008793"/>
    </source>
</evidence>
<dbReference type="HOGENOM" id="CLU_033892_0_0_6"/>
<dbReference type="AlphaFoldDB" id="D8MKB4"/>
<dbReference type="EMBL" id="FP236843">
    <property type="protein sequence ID" value="CAX57570.1"/>
    <property type="molecule type" value="Genomic_DNA"/>
</dbReference>
<dbReference type="PANTHER" id="PTHR30441">
    <property type="entry name" value="DUF748 DOMAIN-CONTAINING PROTEIN"/>
    <property type="match status" value="1"/>
</dbReference>
<evidence type="ECO:0000256" key="1">
    <source>
        <dbReference type="SAM" id="Phobius"/>
    </source>
</evidence>
<organism evidence="4">
    <name type="scientific">Erwinia billingiae (strain Eb661)</name>
    <dbReference type="NCBI Taxonomy" id="634500"/>
    <lineage>
        <taxon>Bacteria</taxon>
        <taxon>Pseudomonadati</taxon>
        <taxon>Pseudomonadota</taxon>
        <taxon>Gammaproteobacteria</taxon>
        <taxon>Enterobacterales</taxon>
        <taxon>Erwiniaceae</taxon>
        <taxon>Erwinia</taxon>
    </lineage>
</organism>
<feature type="transmembrane region" description="Helical" evidence="1">
    <location>
        <begin position="12"/>
        <end position="33"/>
    </location>
</feature>
<dbReference type="PANTHER" id="PTHR30441:SF4">
    <property type="entry name" value="PROTEIN ASMA"/>
    <property type="match status" value="1"/>
</dbReference>
<dbReference type="Proteomes" id="UP000008793">
    <property type="component" value="Chromosome"/>
</dbReference>
<feature type="domain" description="AsmA" evidence="2">
    <location>
        <begin position="8"/>
        <end position="546"/>
    </location>
</feature>
<proteinExistence type="predicted"/>